<evidence type="ECO:0000313" key="9">
    <source>
        <dbReference type="EMBL" id="KAL3318361.1"/>
    </source>
</evidence>
<dbReference type="Proteomes" id="UP001626550">
    <property type="component" value="Unassembled WGS sequence"/>
</dbReference>
<dbReference type="FunFam" id="1.10.510.10:FF:000624">
    <property type="entry name" value="Mitogen-activated protein kinase"/>
    <property type="match status" value="1"/>
</dbReference>
<comment type="caution">
    <text evidence="9">The sequence shown here is derived from an EMBL/GenBank/DDBJ whole genome shotgun (WGS) entry which is preliminary data.</text>
</comment>
<protein>
    <submittedName>
        <fullName evidence="9">Mitogen-activated protein kinase 15</fullName>
    </submittedName>
</protein>
<dbReference type="GO" id="GO:0005524">
    <property type="term" value="F:ATP binding"/>
    <property type="evidence" value="ECO:0007669"/>
    <property type="project" value="UniProtKB-UniRule"/>
</dbReference>
<evidence type="ECO:0000256" key="4">
    <source>
        <dbReference type="ARBA" id="ARBA00022777"/>
    </source>
</evidence>
<dbReference type="SUPFAM" id="SSF56112">
    <property type="entry name" value="Protein kinase-like (PK-like)"/>
    <property type="match status" value="1"/>
</dbReference>
<comment type="similarity">
    <text evidence="7">Belongs to the protein kinase superfamily.</text>
</comment>
<keyword evidence="1 7" id="KW-0723">Serine/threonine-protein kinase</keyword>
<evidence type="ECO:0000256" key="5">
    <source>
        <dbReference type="ARBA" id="ARBA00022840"/>
    </source>
</evidence>
<evidence type="ECO:0000259" key="8">
    <source>
        <dbReference type="PROSITE" id="PS50011"/>
    </source>
</evidence>
<dbReference type="PROSITE" id="PS00108">
    <property type="entry name" value="PROTEIN_KINASE_ST"/>
    <property type="match status" value="1"/>
</dbReference>
<dbReference type="PROSITE" id="PS00107">
    <property type="entry name" value="PROTEIN_KINASE_ATP"/>
    <property type="match status" value="1"/>
</dbReference>
<dbReference type="PANTHER" id="PTHR24055">
    <property type="entry name" value="MITOGEN-ACTIVATED PROTEIN KINASE"/>
    <property type="match status" value="1"/>
</dbReference>
<accession>A0ABD2QFP5</accession>
<dbReference type="SMART" id="SM00220">
    <property type="entry name" value="S_TKc"/>
    <property type="match status" value="1"/>
</dbReference>
<reference evidence="9 10" key="1">
    <citation type="submission" date="2024-11" db="EMBL/GenBank/DDBJ databases">
        <title>Adaptive evolution of stress response genes in parasites aligns with host niche diversity.</title>
        <authorList>
            <person name="Hahn C."/>
            <person name="Resl P."/>
        </authorList>
    </citation>
    <scope>NUCLEOTIDE SEQUENCE [LARGE SCALE GENOMIC DNA]</scope>
    <source>
        <strain evidence="9">EGGRZ-B1_66</strain>
        <tissue evidence="9">Body</tissue>
    </source>
</reference>
<evidence type="ECO:0000256" key="7">
    <source>
        <dbReference type="RuleBase" id="RU000304"/>
    </source>
</evidence>
<sequence length="249" mass="28716">MDWEIEEHIYKRYQIHKRLGKGAYGIVWKATNIKTNITVALKKIFDAFRNEVDAQRTYREIAFLQEFSGHPNIIRLLNVIRAENDKDIYLVFQYMDIHRKYIIYQILKAIKYIHSANVIHRDLKPSNILLDSSCNVRICDFGLTRSLNFVGSPSSDDCDPTLTEYVATRWYRAPEILLASNTYTTGVDIWSIGCIFGEMFLGKPLFPGSSTINQIEKIIASVPRPSRTGNQDNNWPVFCMESSSYATID</sequence>
<keyword evidence="4 9" id="KW-0418">Kinase</keyword>
<organism evidence="9 10">
    <name type="scientific">Cichlidogyrus casuarinus</name>
    <dbReference type="NCBI Taxonomy" id="1844966"/>
    <lineage>
        <taxon>Eukaryota</taxon>
        <taxon>Metazoa</taxon>
        <taxon>Spiralia</taxon>
        <taxon>Lophotrochozoa</taxon>
        <taxon>Platyhelminthes</taxon>
        <taxon>Monogenea</taxon>
        <taxon>Monopisthocotylea</taxon>
        <taxon>Dactylogyridea</taxon>
        <taxon>Ancyrocephalidae</taxon>
        <taxon>Cichlidogyrus</taxon>
    </lineage>
</organism>
<dbReference type="FunFam" id="3.30.200.20:FF:000166">
    <property type="entry name" value="Mitogen-activated protein kinase"/>
    <property type="match status" value="1"/>
</dbReference>
<dbReference type="InterPro" id="IPR011009">
    <property type="entry name" value="Kinase-like_dom_sf"/>
</dbReference>
<evidence type="ECO:0000256" key="2">
    <source>
        <dbReference type="ARBA" id="ARBA00022679"/>
    </source>
</evidence>
<dbReference type="InterPro" id="IPR050117">
    <property type="entry name" value="MAPK"/>
</dbReference>
<keyword evidence="2" id="KW-0808">Transferase</keyword>
<feature type="domain" description="Protein kinase" evidence="8">
    <location>
        <begin position="13"/>
        <end position="249"/>
    </location>
</feature>
<evidence type="ECO:0000313" key="10">
    <source>
        <dbReference type="Proteomes" id="UP001626550"/>
    </source>
</evidence>
<name>A0ABD2QFP5_9PLAT</name>
<dbReference type="GO" id="GO:0004674">
    <property type="term" value="F:protein serine/threonine kinase activity"/>
    <property type="evidence" value="ECO:0007669"/>
    <property type="project" value="UniProtKB-KW"/>
</dbReference>
<evidence type="ECO:0000256" key="3">
    <source>
        <dbReference type="ARBA" id="ARBA00022741"/>
    </source>
</evidence>
<dbReference type="PROSITE" id="PS50011">
    <property type="entry name" value="PROTEIN_KINASE_DOM"/>
    <property type="match status" value="1"/>
</dbReference>
<dbReference type="AlphaFoldDB" id="A0ABD2QFP5"/>
<keyword evidence="3 6" id="KW-0547">Nucleotide-binding</keyword>
<keyword evidence="5 6" id="KW-0067">ATP-binding</keyword>
<evidence type="ECO:0000256" key="6">
    <source>
        <dbReference type="PROSITE-ProRule" id="PRU10141"/>
    </source>
</evidence>
<dbReference type="Pfam" id="PF00069">
    <property type="entry name" value="Pkinase"/>
    <property type="match status" value="1"/>
</dbReference>
<dbReference type="InterPro" id="IPR008271">
    <property type="entry name" value="Ser/Thr_kinase_AS"/>
</dbReference>
<dbReference type="InterPro" id="IPR000719">
    <property type="entry name" value="Prot_kinase_dom"/>
</dbReference>
<keyword evidence="10" id="KW-1185">Reference proteome</keyword>
<dbReference type="Gene3D" id="1.10.510.10">
    <property type="entry name" value="Transferase(Phosphotransferase) domain 1"/>
    <property type="match status" value="1"/>
</dbReference>
<dbReference type="InterPro" id="IPR017441">
    <property type="entry name" value="Protein_kinase_ATP_BS"/>
</dbReference>
<proteinExistence type="inferred from homology"/>
<dbReference type="EMBL" id="JBJKFK010000254">
    <property type="protein sequence ID" value="KAL3318361.1"/>
    <property type="molecule type" value="Genomic_DNA"/>
</dbReference>
<gene>
    <name evidence="9" type="primary">MAPK15</name>
    <name evidence="9" type="ORF">Ciccas_002982</name>
</gene>
<evidence type="ECO:0000256" key="1">
    <source>
        <dbReference type="ARBA" id="ARBA00022527"/>
    </source>
</evidence>
<feature type="binding site" evidence="6">
    <location>
        <position position="42"/>
    </location>
    <ligand>
        <name>ATP</name>
        <dbReference type="ChEBI" id="CHEBI:30616"/>
    </ligand>
</feature>
<dbReference type="Gene3D" id="3.30.200.20">
    <property type="entry name" value="Phosphorylase Kinase, domain 1"/>
    <property type="match status" value="1"/>
</dbReference>